<dbReference type="EMBL" id="AP018050">
    <property type="protein sequence ID" value="BBA30092.1"/>
    <property type="molecule type" value="Genomic_DNA"/>
</dbReference>
<proteinExistence type="predicted"/>
<organism evidence="3 4">
    <name type="scientific">Prevotella melaninogenica</name>
    <dbReference type="NCBI Taxonomy" id="28132"/>
    <lineage>
        <taxon>Bacteria</taxon>
        <taxon>Pseudomonadati</taxon>
        <taxon>Bacteroidota</taxon>
        <taxon>Bacteroidia</taxon>
        <taxon>Bacteroidales</taxon>
        <taxon>Prevotellaceae</taxon>
        <taxon>Prevotella</taxon>
    </lineage>
</organism>
<dbReference type="Proteomes" id="UP000267517">
    <property type="component" value="Chromosome II"/>
</dbReference>
<name>A0A250KKD6_9BACT</name>
<evidence type="ECO:0000313" key="3">
    <source>
        <dbReference type="EMBL" id="BBA30092.1"/>
    </source>
</evidence>
<feature type="compositionally biased region" description="Basic and acidic residues" evidence="1">
    <location>
        <begin position="230"/>
        <end position="248"/>
    </location>
</feature>
<protein>
    <submittedName>
        <fullName evidence="3">Uncharacterized protein</fullName>
    </submittedName>
</protein>
<feature type="chain" id="PRO_5012309749" evidence="2">
    <location>
        <begin position="33"/>
        <end position="256"/>
    </location>
</feature>
<reference evidence="3 4" key="1">
    <citation type="submission" date="2017-05" db="EMBL/GenBank/DDBJ databases">
        <title>whole genome sequence of Prevotella melaninogenica GAI 07411.</title>
        <authorList>
            <person name="Kondo Y."/>
            <person name="Hoshino T."/>
        </authorList>
    </citation>
    <scope>NUCLEOTIDE SEQUENCE [LARGE SCALE GENOMIC DNA]</scope>
    <source>
        <strain evidence="3 4">GAI 07411</strain>
    </source>
</reference>
<feature type="signal peptide" evidence="2">
    <location>
        <begin position="1"/>
        <end position="32"/>
    </location>
</feature>
<feature type="region of interest" description="Disordered" evidence="1">
    <location>
        <begin position="230"/>
        <end position="256"/>
    </location>
</feature>
<keyword evidence="2" id="KW-0732">Signal</keyword>
<gene>
    <name evidence="3" type="ORF">PMEL_200620</name>
</gene>
<evidence type="ECO:0000313" key="4">
    <source>
        <dbReference type="Proteomes" id="UP000267517"/>
    </source>
</evidence>
<dbReference type="AlphaFoldDB" id="A0A250KKD6"/>
<sequence length="256" mass="30485">MEMAMGTCKRKYLIMSKLSVSLLLLLFTITCAGQHNLEKNHKIDKKMLRYKRFDIEEYKRLVSNNPTAYHIYKEGQSGELIELNDEYVNNSFSGFRESHTYRDSPYEYIYIYNTEGYITAYCAYFHKMPIGKGYQFDGHGNEIKCIDYDLLYKFNIDALKKKMLQQYGINLMDMKQVFSMRRYEEQKYIKRPIYIISARRKDNRNDIYLINGITGETLYIQKNVEISRDEDSPANKKSIEEMYHDFKKSSSMSTHQ</sequence>
<evidence type="ECO:0000256" key="2">
    <source>
        <dbReference type="SAM" id="SignalP"/>
    </source>
</evidence>
<accession>A0A250KKD6</accession>
<evidence type="ECO:0000256" key="1">
    <source>
        <dbReference type="SAM" id="MobiDB-lite"/>
    </source>
</evidence>